<dbReference type="KEGG" id="llu:AKJ09_10140"/>
<dbReference type="InterPro" id="IPR028082">
    <property type="entry name" value="Peripla_BP_I"/>
</dbReference>
<dbReference type="Proteomes" id="UP000064967">
    <property type="component" value="Chromosome"/>
</dbReference>
<dbReference type="STRING" id="1391654.AKJ09_10140"/>
<reference evidence="5 6" key="1">
    <citation type="submission" date="2015-08" db="EMBL/GenBank/DDBJ databases">
        <authorList>
            <person name="Babu N.S."/>
            <person name="Beckwith C.J."/>
            <person name="Beseler K.G."/>
            <person name="Brison A."/>
            <person name="Carone J.V."/>
            <person name="Caskin T.P."/>
            <person name="Diamond M."/>
            <person name="Durham M.E."/>
            <person name="Foxe J.M."/>
            <person name="Go M."/>
            <person name="Henderson B.A."/>
            <person name="Jones I.B."/>
            <person name="McGettigan J.A."/>
            <person name="Micheletti S.J."/>
            <person name="Nasrallah M.E."/>
            <person name="Ortiz D."/>
            <person name="Piller C.R."/>
            <person name="Privatt S.R."/>
            <person name="Schneider S.L."/>
            <person name="Sharp S."/>
            <person name="Smith T.C."/>
            <person name="Stanton J.D."/>
            <person name="Ullery H.E."/>
            <person name="Wilson R.J."/>
            <person name="Serrano M.G."/>
            <person name="Buck G."/>
            <person name="Lee V."/>
            <person name="Wang Y."/>
            <person name="Carvalho R."/>
            <person name="Voegtly L."/>
            <person name="Shi R."/>
            <person name="Duckworth R."/>
            <person name="Johnson A."/>
            <person name="Loviza R."/>
            <person name="Walstead R."/>
            <person name="Shah Z."/>
            <person name="Kiflezghi M."/>
            <person name="Wade K."/>
            <person name="Ball S.L."/>
            <person name="Bradley K.W."/>
            <person name="Asai D.J."/>
            <person name="Bowman C.A."/>
            <person name="Russell D.A."/>
            <person name="Pope W.H."/>
            <person name="Jacobs-Sera D."/>
            <person name="Hendrix R.W."/>
            <person name="Hatfull G.F."/>
        </authorList>
    </citation>
    <scope>NUCLEOTIDE SEQUENCE [LARGE SCALE GENOMIC DNA]</scope>
    <source>
        <strain evidence="5 6">DSM 27648</strain>
    </source>
</reference>
<dbReference type="PANTHER" id="PTHR30483">
    <property type="entry name" value="LEUCINE-SPECIFIC-BINDING PROTEIN"/>
    <property type="match status" value="1"/>
</dbReference>
<feature type="region of interest" description="Disordered" evidence="3">
    <location>
        <begin position="171"/>
        <end position="201"/>
    </location>
</feature>
<dbReference type="Gene3D" id="3.40.50.2300">
    <property type="match status" value="3"/>
</dbReference>
<dbReference type="AlphaFoldDB" id="A0A0K1QCT7"/>
<dbReference type="RefSeq" id="WP_169928464.1">
    <property type="nucleotide sequence ID" value="NZ_CP012333.1"/>
</dbReference>
<dbReference type="Pfam" id="PF13458">
    <property type="entry name" value="Peripla_BP_6"/>
    <property type="match status" value="1"/>
</dbReference>
<feature type="compositionally biased region" description="Low complexity" evidence="3">
    <location>
        <begin position="177"/>
        <end position="186"/>
    </location>
</feature>
<keyword evidence="6" id="KW-1185">Reference proteome</keyword>
<organism evidence="5 6">
    <name type="scientific">Labilithrix luteola</name>
    <dbReference type="NCBI Taxonomy" id="1391654"/>
    <lineage>
        <taxon>Bacteria</taxon>
        <taxon>Pseudomonadati</taxon>
        <taxon>Myxococcota</taxon>
        <taxon>Polyangia</taxon>
        <taxon>Polyangiales</taxon>
        <taxon>Labilitrichaceae</taxon>
        <taxon>Labilithrix</taxon>
    </lineage>
</organism>
<sequence length="475" mass="49738">MLAGVALAAAAVTVGQGCSDSAPAPSAPKPIVIGVSLGLTGGLDAFSAPLRDAVRVAEGQINAAGGVLGRPVVFDVQDDTSDESQGIVDRVAHDFVKKGAVAVIGPIGSQQVVKTQQIYRDAHIVQICPSATSTELTGIQPTDDRWLFRTTPADDFQGAAVLLFAKRTPRGLGSDGGTTTPGPVDTDAGDGGGTPAPSPPAHCSKLAIVNVDNAYGNSMADVIEQNFPKQGGQPLLTRKRVSVLLAPGYQDVASSIHDLAPDCLALIAYDDVASQFVRDFKADPRYAALAAKGFFFIGTDGIYTDGFLKRSRENASDPTSPNVAEGVYGTNPDTQPGTPEYNQFKTIYSSYFPIPDGKEAPAFAANTYDAAILIALAIQQAGTVDDRVAIRNALLAVANPPGKSFGPSQLGDALQAIQQKQEIDYKGASGAIDLEPNGNVKAGFIVWEAHRAPDKTVDYRTVGRFSLEELVEQLK</sequence>
<feature type="region of interest" description="Disordered" evidence="3">
    <location>
        <begin position="311"/>
        <end position="336"/>
    </location>
</feature>
<dbReference type="InterPro" id="IPR051010">
    <property type="entry name" value="BCAA_transport"/>
</dbReference>
<evidence type="ECO:0000259" key="4">
    <source>
        <dbReference type="Pfam" id="PF13458"/>
    </source>
</evidence>
<keyword evidence="2" id="KW-0732">Signal</keyword>
<feature type="domain" description="Leucine-binding protein" evidence="4">
    <location>
        <begin position="30"/>
        <end position="398"/>
    </location>
</feature>
<accession>A0A0K1QCT7</accession>
<evidence type="ECO:0000313" key="6">
    <source>
        <dbReference type="Proteomes" id="UP000064967"/>
    </source>
</evidence>
<evidence type="ECO:0000256" key="2">
    <source>
        <dbReference type="ARBA" id="ARBA00022729"/>
    </source>
</evidence>
<protein>
    <submittedName>
        <fullName evidence="5">Branched-chain amino acid ABC transporter, amino acid-binding protein</fullName>
    </submittedName>
</protein>
<gene>
    <name evidence="5" type="ORF">AKJ09_10140</name>
</gene>
<evidence type="ECO:0000313" key="5">
    <source>
        <dbReference type="EMBL" id="AKV03477.1"/>
    </source>
</evidence>
<dbReference type="InterPro" id="IPR028081">
    <property type="entry name" value="Leu-bd"/>
</dbReference>
<dbReference type="EMBL" id="CP012333">
    <property type="protein sequence ID" value="AKV03477.1"/>
    <property type="molecule type" value="Genomic_DNA"/>
</dbReference>
<name>A0A0K1QCT7_9BACT</name>
<comment type="similarity">
    <text evidence="1">Belongs to the leucine-binding protein family.</text>
</comment>
<evidence type="ECO:0000256" key="3">
    <source>
        <dbReference type="SAM" id="MobiDB-lite"/>
    </source>
</evidence>
<dbReference type="PANTHER" id="PTHR30483:SF6">
    <property type="entry name" value="PERIPLASMIC BINDING PROTEIN OF ABC TRANSPORTER FOR NATURAL AMINO ACIDS"/>
    <property type="match status" value="1"/>
</dbReference>
<dbReference type="SUPFAM" id="SSF53822">
    <property type="entry name" value="Periplasmic binding protein-like I"/>
    <property type="match status" value="1"/>
</dbReference>
<evidence type="ECO:0000256" key="1">
    <source>
        <dbReference type="ARBA" id="ARBA00010062"/>
    </source>
</evidence>
<proteinExistence type="inferred from homology"/>